<sequence length="230" mass="26854">MNILKKSSRRRSMRIMKKENSVSVDHDEMNQTIDTQVTELKESVQDIMHMVVDYDPFNENNSHKVSNSKRRSSIAVESDADLQFCKKYRGRRNSGILILKNDGPEKTEFVPFKSKKYNQLAKEGNLNLSNKPSKTDAKKTIIPDKPNLNFKIKPLETLYEEKYTSTGQRVLMSKLKLHRKIDHRQFNCSRRHRKRLLKAQKLGYTPLTLEQEEILDVTLKSLLEKMNLSS</sequence>
<protein>
    <submittedName>
        <fullName evidence="1">Uncharacterized protein</fullName>
    </submittedName>
</protein>
<dbReference type="Proteomes" id="UP000078046">
    <property type="component" value="Unassembled WGS sequence"/>
</dbReference>
<dbReference type="EMBL" id="LWCA01000110">
    <property type="protein sequence ID" value="OAF70787.1"/>
    <property type="molecule type" value="Genomic_DNA"/>
</dbReference>
<dbReference type="AlphaFoldDB" id="A0A177B909"/>
<name>A0A177B909_9BILA</name>
<keyword evidence="2" id="KW-1185">Reference proteome</keyword>
<proteinExistence type="predicted"/>
<evidence type="ECO:0000313" key="2">
    <source>
        <dbReference type="Proteomes" id="UP000078046"/>
    </source>
</evidence>
<accession>A0A177B909</accession>
<organism evidence="1 2">
    <name type="scientific">Intoshia linei</name>
    <dbReference type="NCBI Taxonomy" id="1819745"/>
    <lineage>
        <taxon>Eukaryota</taxon>
        <taxon>Metazoa</taxon>
        <taxon>Spiralia</taxon>
        <taxon>Lophotrochozoa</taxon>
        <taxon>Mesozoa</taxon>
        <taxon>Orthonectida</taxon>
        <taxon>Rhopaluridae</taxon>
        <taxon>Intoshia</taxon>
    </lineage>
</organism>
<evidence type="ECO:0000313" key="1">
    <source>
        <dbReference type="EMBL" id="OAF70787.1"/>
    </source>
</evidence>
<reference evidence="1 2" key="1">
    <citation type="submission" date="2016-04" db="EMBL/GenBank/DDBJ databases">
        <title>The genome of Intoshia linei affirms orthonectids as highly simplified spiralians.</title>
        <authorList>
            <person name="Mikhailov K.V."/>
            <person name="Slusarev G.S."/>
            <person name="Nikitin M.A."/>
            <person name="Logacheva M.D."/>
            <person name="Penin A."/>
            <person name="Aleoshin V."/>
            <person name="Panchin Y.V."/>
        </authorList>
    </citation>
    <scope>NUCLEOTIDE SEQUENCE [LARGE SCALE GENOMIC DNA]</scope>
    <source>
        <strain evidence="1">Intl2013</strain>
        <tissue evidence="1">Whole animal</tissue>
    </source>
</reference>
<comment type="caution">
    <text evidence="1">The sequence shown here is derived from an EMBL/GenBank/DDBJ whole genome shotgun (WGS) entry which is preliminary data.</text>
</comment>
<gene>
    <name evidence="1" type="ORF">A3Q56_01478</name>
</gene>